<dbReference type="InterPro" id="IPR050259">
    <property type="entry name" value="SDR"/>
</dbReference>
<dbReference type="Proteomes" id="UP000580517">
    <property type="component" value="Unassembled WGS sequence"/>
</dbReference>
<dbReference type="PANTHER" id="PTHR42879:SF2">
    <property type="entry name" value="3-OXOACYL-[ACYL-CARRIER-PROTEIN] REDUCTASE FABG"/>
    <property type="match status" value="1"/>
</dbReference>
<dbReference type="PRINTS" id="PR00081">
    <property type="entry name" value="GDHRDH"/>
</dbReference>
<keyword evidence="4" id="KW-1185">Reference proteome</keyword>
<comment type="similarity">
    <text evidence="1 2">Belongs to the short-chain dehydrogenases/reductases (SDR) family.</text>
</comment>
<dbReference type="PRINTS" id="PR00080">
    <property type="entry name" value="SDRFAMILY"/>
</dbReference>
<dbReference type="Gene3D" id="3.40.50.720">
    <property type="entry name" value="NAD(P)-binding Rossmann-like Domain"/>
    <property type="match status" value="1"/>
</dbReference>
<dbReference type="PROSITE" id="PS00061">
    <property type="entry name" value="ADH_SHORT"/>
    <property type="match status" value="1"/>
</dbReference>
<gene>
    <name evidence="3" type="ORF">H0A68_03485</name>
</gene>
<sequence>MDLRLKGKVALVTGGGQGVGRGICRMLAQEGALVLVNDLFEQRAHSVSDEIRSEGGTAFPVVANIIEQVAMESVVNKCLAQAGLGGIDILVNNAGIVPERREKGGIPPNFLDMPPEDWKKIVDLNVYGTMNCCRMVLPGMREKGGGKIVSIMSEAGRLGEAHLAVYSGAKAAILGFSKAIAREHGRDRINVNVVALGAVSHEGIKNGALHPDSTPENNERLAKMLKAYPIARGLKRLCRPEDVANTVAFLSSDRSAFITGETISVSGGFAMI</sequence>
<dbReference type="AlphaFoldDB" id="A0A853F8L8"/>
<dbReference type="OrthoDB" id="9806974at2"/>
<dbReference type="PANTHER" id="PTHR42879">
    <property type="entry name" value="3-OXOACYL-(ACYL-CARRIER-PROTEIN) REDUCTASE"/>
    <property type="match status" value="1"/>
</dbReference>
<dbReference type="GO" id="GO:0032787">
    <property type="term" value="P:monocarboxylic acid metabolic process"/>
    <property type="evidence" value="ECO:0007669"/>
    <property type="project" value="UniProtKB-ARBA"/>
</dbReference>
<evidence type="ECO:0000256" key="2">
    <source>
        <dbReference type="RuleBase" id="RU000363"/>
    </source>
</evidence>
<dbReference type="Pfam" id="PF00106">
    <property type="entry name" value="adh_short"/>
    <property type="match status" value="1"/>
</dbReference>
<dbReference type="SUPFAM" id="SSF51735">
    <property type="entry name" value="NAD(P)-binding Rossmann-fold domains"/>
    <property type="match status" value="1"/>
</dbReference>
<evidence type="ECO:0000313" key="4">
    <source>
        <dbReference type="Proteomes" id="UP000580517"/>
    </source>
</evidence>
<dbReference type="InterPro" id="IPR036291">
    <property type="entry name" value="NAD(P)-bd_dom_sf"/>
</dbReference>
<evidence type="ECO:0000256" key="1">
    <source>
        <dbReference type="ARBA" id="ARBA00006484"/>
    </source>
</evidence>
<dbReference type="InterPro" id="IPR020904">
    <property type="entry name" value="Sc_DH/Rdtase_CS"/>
</dbReference>
<accession>A0A853F8L8</accession>
<dbReference type="FunFam" id="3.40.50.720:FF:000084">
    <property type="entry name" value="Short-chain dehydrogenase reductase"/>
    <property type="match status" value="1"/>
</dbReference>
<organism evidence="3 4">
    <name type="scientific">Allopusillimonas soli</name>
    <dbReference type="NCBI Taxonomy" id="659016"/>
    <lineage>
        <taxon>Bacteria</taxon>
        <taxon>Pseudomonadati</taxon>
        <taxon>Pseudomonadota</taxon>
        <taxon>Betaproteobacteria</taxon>
        <taxon>Burkholderiales</taxon>
        <taxon>Alcaligenaceae</taxon>
        <taxon>Allopusillimonas</taxon>
    </lineage>
</organism>
<comment type="caution">
    <text evidence="3">The sequence shown here is derived from an EMBL/GenBank/DDBJ whole genome shotgun (WGS) entry which is preliminary data.</text>
</comment>
<dbReference type="InterPro" id="IPR002347">
    <property type="entry name" value="SDR_fam"/>
</dbReference>
<dbReference type="RefSeq" id="WP_129967853.1">
    <property type="nucleotide sequence ID" value="NZ_JACCEW010000001.1"/>
</dbReference>
<protein>
    <submittedName>
        <fullName evidence="3">SDR family oxidoreductase</fullName>
    </submittedName>
</protein>
<dbReference type="EMBL" id="JACCEW010000001">
    <property type="protein sequence ID" value="NYT35922.1"/>
    <property type="molecule type" value="Genomic_DNA"/>
</dbReference>
<name>A0A853F8L8_9BURK</name>
<proteinExistence type="inferred from homology"/>
<reference evidence="3 4" key="1">
    <citation type="submission" date="2020-07" db="EMBL/GenBank/DDBJ databases">
        <title>Taxonomic revisions and descriptions of new bacterial species based on genomic comparisons in the high-G+C-content subgroup of the family Alcaligenaceae.</title>
        <authorList>
            <person name="Szabo A."/>
            <person name="Felfoldi T."/>
        </authorList>
    </citation>
    <scope>NUCLEOTIDE SEQUENCE [LARGE SCALE GENOMIC DNA]</scope>
    <source>
        <strain evidence="3 4">DSM 25264</strain>
    </source>
</reference>
<evidence type="ECO:0000313" key="3">
    <source>
        <dbReference type="EMBL" id="NYT35922.1"/>
    </source>
</evidence>